<dbReference type="InterPro" id="IPR051082">
    <property type="entry name" value="Pentapeptide-BTB/POZ_domain"/>
</dbReference>
<accession>A0A5J6MY90</accession>
<dbReference type="PANTHER" id="PTHR14136">
    <property type="entry name" value="BTB_POZ DOMAIN-CONTAINING PROTEIN KCTD9"/>
    <property type="match status" value="1"/>
</dbReference>
<dbReference type="RefSeq" id="WP_191909002.1">
    <property type="nucleotide sequence ID" value="NZ_CP042582.1"/>
</dbReference>
<dbReference type="Pfam" id="PF13599">
    <property type="entry name" value="Pentapeptide_4"/>
    <property type="match status" value="1"/>
</dbReference>
<evidence type="ECO:0000313" key="2">
    <source>
        <dbReference type="Proteomes" id="UP000325797"/>
    </source>
</evidence>
<dbReference type="AlphaFoldDB" id="A0A5J6MY90"/>
<dbReference type="PANTHER" id="PTHR14136:SF17">
    <property type="entry name" value="BTB_POZ DOMAIN-CONTAINING PROTEIN KCTD9"/>
    <property type="match status" value="1"/>
</dbReference>
<dbReference type="Gene3D" id="2.160.20.80">
    <property type="entry name" value="E3 ubiquitin-protein ligase SopA"/>
    <property type="match status" value="2"/>
</dbReference>
<protein>
    <recommendedName>
        <fullName evidence="3">Pentapeptide repeat-containing protein</fullName>
    </recommendedName>
</protein>
<dbReference type="Proteomes" id="UP000325797">
    <property type="component" value="Chromosome"/>
</dbReference>
<organism evidence="1 2">
    <name type="scientific">Hypericibacter adhaerens</name>
    <dbReference type="NCBI Taxonomy" id="2602016"/>
    <lineage>
        <taxon>Bacteria</taxon>
        <taxon>Pseudomonadati</taxon>
        <taxon>Pseudomonadota</taxon>
        <taxon>Alphaproteobacteria</taxon>
        <taxon>Rhodospirillales</taxon>
        <taxon>Dongiaceae</taxon>
        <taxon>Hypericibacter</taxon>
    </lineage>
</organism>
<evidence type="ECO:0008006" key="3">
    <source>
        <dbReference type="Google" id="ProtNLM"/>
    </source>
</evidence>
<proteinExistence type="predicted"/>
<sequence>MAITEICDKDLSSQSLQGLNLAGKTVRRIKFDGANLSRADFSHGQFFDCSFDAVDFSGAHLARALFENCSFRGTQFVRTNASEAVFRTTTVLSYKKRSPVEVSALQVSFDGATIEGSDFTNANLNKASLSKVKANDANFSGADLRGAVFEQCSIAGAQFAQAKLDGADFSQTEDAAKALPSWAAGMVKMTRKIEAPALLAQIRRHQQWVASNGQAGARLSLLGHDLTGAEIARQDLSGADLRNCRLDFADLSGARLVASDLRGASLIKTDLRNADLRAALISEAALSKAHTEGTRR</sequence>
<evidence type="ECO:0000313" key="1">
    <source>
        <dbReference type="EMBL" id="QEX22668.1"/>
    </source>
</evidence>
<reference evidence="1 2" key="1">
    <citation type="submission" date="2019-08" db="EMBL/GenBank/DDBJ databases">
        <title>Hyperibacter terrae gen. nov., sp. nov. and Hyperibacter viscosus sp. nov., two new members in the family Rhodospirillaceae isolated from the rhizosphere of Hypericum perforatum.</title>
        <authorList>
            <person name="Noviana Z."/>
        </authorList>
    </citation>
    <scope>NUCLEOTIDE SEQUENCE [LARGE SCALE GENOMIC DNA]</scope>
    <source>
        <strain evidence="1 2">R5959</strain>
    </source>
</reference>
<name>A0A5J6MY90_9PROT</name>
<dbReference type="Pfam" id="PF00805">
    <property type="entry name" value="Pentapeptide"/>
    <property type="match status" value="2"/>
</dbReference>
<dbReference type="KEGG" id="hadh:FRZ61_26000"/>
<dbReference type="EMBL" id="CP042582">
    <property type="protein sequence ID" value="QEX22668.1"/>
    <property type="molecule type" value="Genomic_DNA"/>
</dbReference>
<dbReference type="InterPro" id="IPR001646">
    <property type="entry name" value="5peptide_repeat"/>
</dbReference>
<keyword evidence="2" id="KW-1185">Reference proteome</keyword>
<gene>
    <name evidence="1" type="ORF">FRZ61_26000</name>
</gene>
<dbReference type="SUPFAM" id="SSF141571">
    <property type="entry name" value="Pentapeptide repeat-like"/>
    <property type="match status" value="2"/>
</dbReference>